<dbReference type="GeneID" id="90036984"/>
<dbReference type="RefSeq" id="XP_064770501.1">
    <property type="nucleotide sequence ID" value="XM_064911472.1"/>
</dbReference>
<sequence length="440" mass="50295">MISTGRTSGLVRQLQSTATRHLPSSHSRQYAGGFLADELRRLTDPTEDNTPKAEKKDAGDKAGEPAKDDSEWSFLTSEVPLMTMLQQYKQSNVRKDGSEDWTYASKGAPARQFEHDQESVRKNTGRSTLKEREVFERVFRDIARGATSSKEKTPAKGGKKKAASSFWDEQPLSFAKPESPLSFGRFDNQTSGDYVSYMRKRRFTPGARKDPLKWLNIASPVMDANMYPQSLREIAKSLQDIRVNSTVMMDQPDRADEVEWERQRMLREMKDRMRACESDLELDGMLEREVYKPFREAAKHFQGQEAQIAHATATNYPALLLEAMKIMNTKFREAYGALSVFYRARDYGVYSYMLGCTIDVYNQALRIQWTNFQDMFECKNLLEEIVANGVEANTETIGIVQMMRRETMKRTSGTDSEGALDILTQESDEYGASYRNVRFA</sequence>
<dbReference type="InterPro" id="IPR040009">
    <property type="entry name" value="Mtf2/C5D6.12-like"/>
</dbReference>
<dbReference type="Pfam" id="PF19189">
    <property type="entry name" value="Mtf2"/>
    <property type="match status" value="1"/>
</dbReference>
<feature type="compositionally biased region" description="Basic and acidic residues" evidence="1">
    <location>
        <begin position="112"/>
        <end position="121"/>
    </location>
</feature>
<evidence type="ECO:0000313" key="3">
    <source>
        <dbReference type="EMBL" id="KAK7207468.1"/>
    </source>
</evidence>
<dbReference type="PANTHER" id="PTHR39468:SF1">
    <property type="entry name" value="MTF2-LIKE C-TERMINAL DOMAIN-CONTAINING PROTEIN"/>
    <property type="match status" value="1"/>
</dbReference>
<reference evidence="3 4" key="1">
    <citation type="submission" date="2024-03" db="EMBL/GenBank/DDBJ databases">
        <title>Genome-scale model development and genomic sequencing of the oleaginous clade Lipomyces.</title>
        <authorList>
            <consortium name="Lawrence Berkeley National Laboratory"/>
            <person name="Czajka J.J."/>
            <person name="Han Y."/>
            <person name="Kim J."/>
            <person name="Mondo S.J."/>
            <person name="Hofstad B.A."/>
            <person name="Robles A."/>
            <person name="Haridas S."/>
            <person name="Riley R."/>
            <person name="LaButti K."/>
            <person name="Pangilinan J."/>
            <person name="Andreopoulos W."/>
            <person name="Lipzen A."/>
            <person name="Yan J."/>
            <person name="Wang M."/>
            <person name="Ng V."/>
            <person name="Grigoriev I.V."/>
            <person name="Spatafora J.W."/>
            <person name="Magnuson J.K."/>
            <person name="Baker S.E."/>
            <person name="Pomraning K.R."/>
        </authorList>
    </citation>
    <scope>NUCLEOTIDE SEQUENCE [LARGE SCALE GENOMIC DNA]</scope>
    <source>
        <strain evidence="3 4">Phaff 52-87</strain>
    </source>
</reference>
<proteinExistence type="predicted"/>
<feature type="region of interest" description="Disordered" evidence="1">
    <location>
        <begin position="1"/>
        <end position="72"/>
    </location>
</feature>
<comment type="caution">
    <text evidence="3">The sequence shown here is derived from an EMBL/GenBank/DDBJ whole genome shotgun (WGS) entry which is preliminary data.</text>
</comment>
<dbReference type="Proteomes" id="UP001498771">
    <property type="component" value="Unassembled WGS sequence"/>
</dbReference>
<evidence type="ECO:0000256" key="1">
    <source>
        <dbReference type="SAM" id="MobiDB-lite"/>
    </source>
</evidence>
<accession>A0ABR1FEK8</accession>
<protein>
    <recommendedName>
        <fullName evidence="2">Mtf2-like C-terminal domain-containing protein</fullName>
    </recommendedName>
</protein>
<feature type="region of interest" description="Disordered" evidence="1">
    <location>
        <begin position="100"/>
        <end position="125"/>
    </location>
</feature>
<dbReference type="InterPro" id="IPR043837">
    <property type="entry name" value="Mtf2-like_C"/>
</dbReference>
<evidence type="ECO:0000313" key="4">
    <source>
        <dbReference type="Proteomes" id="UP001498771"/>
    </source>
</evidence>
<dbReference type="PANTHER" id="PTHR39468">
    <property type="entry name" value="CHROMOSOME 7, WHOLE GENOME SHOTGUN SEQUENCE"/>
    <property type="match status" value="1"/>
</dbReference>
<evidence type="ECO:0000259" key="2">
    <source>
        <dbReference type="Pfam" id="PF19189"/>
    </source>
</evidence>
<feature type="compositionally biased region" description="Polar residues" evidence="1">
    <location>
        <begin position="13"/>
        <end position="28"/>
    </location>
</feature>
<dbReference type="EMBL" id="JBBJBU010000001">
    <property type="protein sequence ID" value="KAK7207468.1"/>
    <property type="molecule type" value="Genomic_DNA"/>
</dbReference>
<organism evidence="3 4">
    <name type="scientific">Myxozyma melibiosi</name>
    <dbReference type="NCBI Taxonomy" id="54550"/>
    <lineage>
        <taxon>Eukaryota</taxon>
        <taxon>Fungi</taxon>
        <taxon>Dikarya</taxon>
        <taxon>Ascomycota</taxon>
        <taxon>Saccharomycotina</taxon>
        <taxon>Lipomycetes</taxon>
        <taxon>Lipomycetales</taxon>
        <taxon>Lipomycetaceae</taxon>
        <taxon>Myxozyma</taxon>
    </lineage>
</organism>
<feature type="domain" description="Mtf2-like C-terminal" evidence="2">
    <location>
        <begin position="263"/>
        <end position="414"/>
    </location>
</feature>
<name>A0ABR1FEK8_9ASCO</name>
<gene>
    <name evidence="3" type="ORF">BZA70DRAFT_271383</name>
</gene>
<feature type="compositionally biased region" description="Basic and acidic residues" evidence="1">
    <location>
        <begin position="37"/>
        <end position="70"/>
    </location>
</feature>
<keyword evidence="4" id="KW-1185">Reference proteome</keyword>